<gene>
    <name evidence="1" type="ORF">ACOLOM_LOCUS7502</name>
</gene>
<dbReference type="Proteomes" id="UP000789525">
    <property type="component" value="Unassembled WGS sequence"/>
</dbReference>
<evidence type="ECO:0000313" key="2">
    <source>
        <dbReference type="Proteomes" id="UP000789525"/>
    </source>
</evidence>
<evidence type="ECO:0000313" key="1">
    <source>
        <dbReference type="EMBL" id="CAG8626490.1"/>
    </source>
</evidence>
<proteinExistence type="predicted"/>
<organism evidence="1 2">
    <name type="scientific">Acaulospora colombiana</name>
    <dbReference type="NCBI Taxonomy" id="27376"/>
    <lineage>
        <taxon>Eukaryota</taxon>
        <taxon>Fungi</taxon>
        <taxon>Fungi incertae sedis</taxon>
        <taxon>Mucoromycota</taxon>
        <taxon>Glomeromycotina</taxon>
        <taxon>Glomeromycetes</taxon>
        <taxon>Diversisporales</taxon>
        <taxon>Acaulosporaceae</taxon>
        <taxon>Acaulospora</taxon>
    </lineage>
</organism>
<comment type="caution">
    <text evidence="1">The sequence shown here is derived from an EMBL/GenBank/DDBJ whole genome shotgun (WGS) entry which is preliminary data.</text>
</comment>
<accession>A0ACA9N988</accession>
<sequence length="131" mass="14291">MQEREFQNMFIFSPGFEAATLKIPQKDCSDDDGSANGSSGIGSSSNNGIINGNNARKQIFRTRLEALEARDILSGRKVDAEKGSVLKAEMAKKNLHTKRGLSNDQNPAAFPHLPAPNKRFSAYDAFHSVPP</sequence>
<name>A0ACA9N988_9GLOM</name>
<reference evidence="1" key="1">
    <citation type="submission" date="2021-06" db="EMBL/GenBank/DDBJ databases">
        <authorList>
            <person name="Kallberg Y."/>
            <person name="Tangrot J."/>
            <person name="Rosling A."/>
        </authorList>
    </citation>
    <scope>NUCLEOTIDE SEQUENCE</scope>
    <source>
        <strain evidence="1">CL356</strain>
    </source>
</reference>
<dbReference type="EMBL" id="CAJVPT010017437">
    <property type="protein sequence ID" value="CAG8626490.1"/>
    <property type="molecule type" value="Genomic_DNA"/>
</dbReference>
<feature type="non-terminal residue" evidence="1">
    <location>
        <position position="131"/>
    </location>
</feature>
<keyword evidence="2" id="KW-1185">Reference proteome</keyword>
<protein>
    <submittedName>
        <fullName evidence="1">777_t:CDS:1</fullName>
    </submittedName>
</protein>